<name>A0A3S0XQJ5_9HYPH</name>
<accession>A0A3S0XQJ5</accession>
<keyword evidence="1" id="KW-0472">Membrane</keyword>
<gene>
    <name evidence="2" type="ORF">EEQ99_08585</name>
</gene>
<dbReference type="RefSeq" id="WP_127430232.1">
    <property type="nucleotide sequence ID" value="NZ_BMFI01000001.1"/>
</dbReference>
<feature type="transmembrane region" description="Helical" evidence="1">
    <location>
        <begin position="64"/>
        <end position="83"/>
    </location>
</feature>
<protein>
    <submittedName>
        <fullName evidence="2">PH domain-containing protein</fullName>
    </submittedName>
</protein>
<reference evidence="2 3" key="1">
    <citation type="journal article" date="2015" name="Int. J. Syst. Evol. Microbiol.">
        <title>Rhizobium anhuiense sp. nov., isolated from effective nodules of Vicia faba and Pisum sativum.</title>
        <authorList>
            <person name="Zhang Y.J."/>
            <person name="Zheng W.T."/>
            <person name="Everall I."/>
            <person name="Young J.P."/>
            <person name="Zhang X.X."/>
            <person name="Tian C.F."/>
            <person name="Sui X.H."/>
            <person name="Wang E.T."/>
            <person name="Chen W.X."/>
        </authorList>
    </citation>
    <scope>NUCLEOTIDE SEQUENCE [LARGE SCALE GENOMIC DNA]</scope>
    <source>
        <strain evidence="2 3">CCBAU 23252</strain>
    </source>
</reference>
<comment type="caution">
    <text evidence="2">The sequence shown here is derived from an EMBL/GenBank/DDBJ whole genome shotgun (WGS) entry which is preliminary data.</text>
</comment>
<evidence type="ECO:0000256" key="1">
    <source>
        <dbReference type="SAM" id="Phobius"/>
    </source>
</evidence>
<keyword evidence="1" id="KW-0812">Transmembrane</keyword>
<dbReference type="Proteomes" id="UP000273611">
    <property type="component" value="Unassembled WGS sequence"/>
</dbReference>
<organism evidence="2 3">
    <name type="scientific">Rhizobium anhuiense</name>
    <dbReference type="NCBI Taxonomy" id="1184720"/>
    <lineage>
        <taxon>Bacteria</taxon>
        <taxon>Pseudomonadati</taxon>
        <taxon>Pseudomonadota</taxon>
        <taxon>Alphaproteobacteria</taxon>
        <taxon>Hyphomicrobiales</taxon>
        <taxon>Rhizobiaceae</taxon>
        <taxon>Rhizobium/Agrobacterium group</taxon>
        <taxon>Rhizobium</taxon>
    </lineage>
</organism>
<dbReference type="EMBL" id="RIBW01000002">
    <property type="protein sequence ID" value="RUM03239.1"/>
    <property type="molecule type" value="Genomic_DNA"/>
</dbReference>
<sequence>MSDSDIRSLFMPGEKLLWSGRPGQGFLLTSRDFLLVPFSLLWGGFAIFWEITAISTETPVFTKLWGIPFVLMGLYLMAGRFFVDAAARARTEYVLTNRRVIIRRSGLFRHLSTNQLELLPSISLEEGSRGKGTIKFGVPSNRRMSGWTPSLANEPQLLGIEDARHVYSLLETARSDCTSSR</sequence>
<evidence type="ECO:0000313" key="3">
    <source>
        <dbReference type="Proteomes" id="UP000273611"/>
    </source>
</evidence>
<dbReference type="AlphaFoldDB" id="A0A3S0XQJ5"/>
<proteinExistence type="predicted"/>
<keyword evidence="1" id="KW-1133">Transmembrane helix</keyword>
<feature type="transmembrane region" description="Helical" evidence="1">
    <location>
        <begin position="33"/>
        <end position="52"/>
    </location>
</feature>
<evidence type="ECO:0000313" key="2">
    <source>
        <dbReference type="EMBL" id="RUM03239.1"/>
    </source>
</evidence>